<dbReference type="InterPro" id="IPR011701">
    <property type="entry name" value="MFS"/>
</dbReference>
<feature type="transmembrane region" description="Helical" evidence="6">
    <location>
        <begin position="274"/>
        <end position="291"/>
    </location>
</feature>
<dbReference type="GO" id="GO:0022857">
    <property type="term" value="F:transmembrane transporter activity"/>
    <property type="evidence" value="ECO:0007669"/>
    <property type="project" value="InterPro"/>
</dbReference>
<keyword evidence="4 6" id="KW-1133">Transmembrane helix</keyword>
<evidence type="ECO:0000313" key="8">
    <source>
        <dbReference type="EMBL" id="RHW39676.1"/>
    </source>
</evidence>
<dbReference type="InterPro" id="IPR005829">
    <property type="entry name" value="Sugar_transporter_CS"/>
</dbReference>
<feature type="domain" description="Major facilitator superfamily (MFS) profile" evidence="7">
    <location>
        <begin position="11"/>
        <end position="386"/>
    </location>
</feature>
<comment type="caution">
    <text evidence="8">The sequence shown here is derived from an EMBL/GenBank/DDBJ whole genome shotgun (WGS) entry which is preliminary data.</text>
</comment>
<dbReference type="PROSITE" id="PS00217">
    <property type="entry name" value="SUGAR_TRANSPORT_2"/>
    <property type="match status" value="1"/>
</dbReference>
<evidence type="ECO:0000256" key="3">
    <source>
        <dbReference type="ARBA" id="ARBA00022692"/>
    </source>
</evidence>
<dbReference type="CDD" id="cd17489">
    <property type="entry name" value="MFS_YfcJ_like"/>
    <property type="match status" value="1"/>
</dbReference>
<feature type="transmembrane region" description="Helical" evidence="6">
    <location>
        <begin position="136"/>
        <end position="160"/>
    </location>
</feature>
<feature type="transmembrane region" description="Helical" evidence="6">
    <location>
        <begin position="47"/>
        <end position="65"/>
    </location>
</feature>
<evidence type="ECO:0000256" key="2">
    <source>
        <dbReference type="ARBA" id="ARBA00022448"/>
    </source>
</evidence>
<feature type="transmembrane region" description="Helical" evidence="6">
    <location>
        <begin position="77"/>
        <end position="95"/>
    </location>
</feature>
<feature type="transmembrane region" description="Helical" evidence="6">
    <location>
        <begin position="101"/>
        <end position="124"/>
    </location>
</feature>
<protein>
    <submittedName>
        <fullName evidence="8">MFS transporter</fullName>
    </submittedName>
</protein>
<dbReference type="InterPro" id="IPR052714">
    <property type="entry name" value="MFS_Exporter"/>
</dbReference>
<dbReference type="PANTHER" id="PTHR23531">
    <property type="entry name" value="QUINOLENE RESISTANCE PROTEIN NORA"/>
    <property type="match status" value="1"/>
</dbReference>
<feature type="transmembrane region" description="Helical" evidence="6">
    <location>
        <begin position="12"/>
        <end position="35"/>
    </location>
</feature>
<feature type="transmembrane region" description="Helical" evidence="6">
    <location>
        <begin position="210"/>
        <end position="232"/>
    </location>
</feature>
<dbReference type="Pfam" id="PF07690">
    <property type="entry name" value="MFS_1"/>
    <property type="match status" value="1"/>
</dbReference>
<accession>A0A396SDK3</accession>
<keyword evidence="9" id="KW-1185">Reference proteome</keyword>
<evidence type="ECO:0000256" key="5">
    <source>
        <dbReference type="ARBA" id="ARBA00023136"/>
    </source>
</evidence>
<dbReference type="RefSeq" id="WP_118874688.1">
    <property type="nucleotide sequence ID" value="NZ_QWEI01000001.1"/>
</dbReference>
<dbReference type="Proteomes" id="UP000265692">
    <property type="component" value="Unassembled WGS sequence"/>
</dbReference>
<dbReference type="OrthoDB" id="9814001at2"/>
<dbReference type="PANTHER" id="PTHR23531:SF2">
    <property type="entry name" value="PERMEASE"/>
    <property type="match status" value="1"/>
</dbReference>
<dbReference type="Gene3D" id="1.20.1250.20">
    <property type="entry name" value="MFS general substrate transporter like domains"/>
    <property type="match status" value="1"/>
</dbReference>
<keyword evidence="3 6" id="KW-0812">Transmembrane</keyword>
<evidence type="ECO:0000313" key="9">
    <source>
        <dbReference type="Proteomes" id="UP000265692"/>
    </source>
</evidence>
<reference evidence="8 9" key="1">
    <citation type="submission" date="2018-08" db="EMBL/GenBank/DDBJ databases">
        <title>Lysinibacillus sp. YLB-03 draft genome sequence.</title>
        <authorList>
            <person name="Yu L."/>
        </authorList>
    </citation>
    <scope>NUCLEOTIDE SEQUENCE [LARGE SCALE GENOMIC DNA]</scope>
    <source>
        <strain evidence="8 9">YLB-03</strain>
    </source>
</reference>
<feature type="transmembrane region" description="Helical" evidence="6">
    <location>
        <begin position="331"/>
        <end position="352"/>
    </location>
</feature>
<name>A0A396SDK3_9BACL</name>
<proteinExistence type="predicted"/>
<feature type="transmembrane region" description="Helical" evidence="6">
    <location>
        <begin position="297"/>
        <end position="319"/>
    </location>
</feature>
<evidence type="ECO:0000256" key="4">
    <source>
        <dbReference type="ARBA" id="ARBA00022989"/>
    </source>
</evidence>
<organism evidence="8 9">
    <name type="scientific">Ureibacillus yapensis</name>
    <dbReference type="NCBI Taxonomy" id="2304605"/>
    <lineage>
        <taxon>Bacteria</taxon>
        <taxon>Bacillati</taxon>
        <taxon>Bacillota</taxon>
        <taxon>Bacilli</taxon>
        <taxon>Bacillales</taxon>
        <taxon>Caryophanaceae</taxon>
        <taxon>Ureibacillus</taxon>
    </lineage>
</organism>
<feature type="transmembrane region" description="Helical" evidence="6">
    <location>
        <begin position="364"/>
        <end position="382"/>
    </location>
</feature>
<dbReference type="PROSITE" id="PS50850">
    <property type="entry name" value="MFS"/>
    <property type="match status" value="1"/>
</dbReference>
<sequence>MKRPNLWTKNFIIVCGMNFFTHIVFYSLLATVSLYVIEHFGRSQSEAGLAVGIYVLLAVVARLFAGKIVDVLGSKRIMIISAIFFFLAVLAHQLATTFTLFMIIRAIHGFSFGFLMTAVNAIMAEAIPNERRGEGTGYYATAMNIAMAAGPFIGLVMLRVTTFENLIWILAIAAFCNIFGVFINLPATADQKLQEKVKFTFSLSDMFEKRALPIAICMFVLGIGYSSLLTYLAPYTEEIGFGEVATYFFVVYAGALIVTRPFTGRLFDRLGENMLTYPMLILIVIGFFVLSKATSGWMILVASALIGIGFGTVQSNYLAIAIKEAMQNRKATATSTFFILLDLAIGIGPYLFGILLGTMSYRSMYSITVGWFIFAIAVYFVLHGRKASRQKQLNEAILGESGQGNSLDSGT</sequence>
<evidence type="ECO:0000256" key="1">
    <source>
        <dbReference type="ARBA" id="ARBA00004651"/>
    </source>
</evidence>
<dbReference type="InterPro" id="IPR036259">
    <property type="entry name" value="MFS_trans_sf"/>
</dbReference>
<feature type="transmembrane region" description="Helical" evidence="6">
    <location>
        <begin position="244"/>
        <end position="262"/>
    </location>
</feature>
<evidence type="ECO:0000256" key="6">
    <source>
        <dbReference type="SAM" id="Phobius"/>
    </source>
</evidence>
<dbReference type="GO" id="GO:0005886">
    <property type="term" value="C:plasma membrane"/>
    <property type="evidence" value="ECO:0007669"/>
    <property type="project" value="UniProtKB-SubCell"/>
</dbReference>
<dbReference type="SUPFAM" id="SSF103473">
    <property type="entry name" value="MFS general substrate transporter"/>
    <property type="match status" value="1"/>
</dbReference>
<gene>
    <name evidence="8" type="ORF">D1B33_02155</name>
</gene>
<keyword evidence="2" id="KW-0813">Transport</keyword>
<keyword evidence="5 6" id="KW-0472">Membrane</keyword>
<dbReference type="InterPro" id="IPR020846">
    <property type="entry name" value="MFS_dom"/>
</dbReference>
<comment type="subcellular location">
    <subcellularLocation>
        <location evidence="1">Cell membrane</location>
        <topology evidence="1">Multi-pass membrane protein</topology>
    </subcellularLocation>
</comment>
<dbReference type="AlphaFoldDB" id="A0A396SDK3"/>
<evidence type="ECO:0000259" key="7">
    <source>
        <dbReference type="PROSITE" id="PS50850"/>
    </source>
</evidence>
<dbReference type="EMBL" id="QWEI01000001">
    <property type="protein sequence ID" value="RHW39676.1"/>
    <property type="molecule type" value="Genomic_DNA"/>
</dbReference>
<feature type="transmembrane region" description="Helical" evidence="6">
    <location>
        <begin position="166"/>
        <end position="189"/>
    </location>
</feature>